<dbReference type="OrthoDB" id="5431193at2"/>
<comment type="caution">
    <text evidence="4">The sequence shown here is derived from an EMBL/GenBank/DDBJ whole genome shotgun (WGS) entry which is preliminary data.</text>
</comment>
<dbReference type="EMBL" id="VRTS01000001">
    <property type="protein sequence ID" value="TXK65657.1"/>
    <property type="molecule type" value="Genomic_DNA"/>
</dbReference>
<evidence type="ECO:0000259" key="3">
    <source>
        <dbReference type="Pfam" id="PF12146"/>
    </source>
</evidence>
<keyword evidence="2" id="KW-0732">Signal</keyword>
<feature type="region of interest" description="Disordered" evidence="1">
    <location>
        <begin position="250"/>
        <end position="272"/>
    </location>
</feature>
<dbReference type="AlphaFoldDB" id="A0A5C8KXZ4"/>
<evidence type="ECO:0000256" key="1">
    <source>
        <dbReference type="SAM" id="MobiDB-lite"/>
    </source>
</evidence>
<evidence type="ECO:0000313" key="4">
    <source>
        <dbReference type="EMBL" id="TXK65657.1"/>
    </source>
</evidence>
<name>A0A5C8KXZ4_9GAMM</name>
<accession>A0A5C8KXZ4</accession>
<evidence type="ECO:0000313" key="5">
    <source>
        <dbReference type="Proteomes" id="UP000321248"/>
    </source>
</evidence>
<dbReference type="InterPro" id="IPR022742">
    <property type="entry name" value="Hydrolase_4"/>
</dbReference>
<dbReference type="SUPFAM" id="SSF53474">
    <property type="entry name" value="alpha/beta-Hydrolases"/>
    <property type="match status" value="1"/>
</dbReference>
<feature type="signal peptide" evidence="2">
    <location>
        <begin position="1"/>
        <end position="20"/>
    </location>
</feature>
<proteinExistence type="predicted"/>
<dbReference type="GO" id="GO:0016787">
    <property type="term" value="F:hydrolase activity"/>
    <property type="evidence" value="ECO:0007669"/>
    <property type="project" value="UniProtKB-KW"/>
</dbReference>
<feature type="domain" description="Serine aminopeptidase S33" evidence="3">
    <location>
        <begin position="110"/>
        <end position="153"/>
    </location>
</feature>
<dbReference type="Gene3D" id="3.40.50.1820">
    <property type="entry name" value="alpha/beta hydrolase"/>
    <property type="match status" value="1"/>
</dbReference>
<gene>
    <name evidence="4" type="ORF">FU658_00555</name>
</gene>
<feature type="chain" id="PRO_5022927062" evidence="2">
    <location>
        <begin position="21"/>
        <end position="272"/>
    </location>
</feature>
<dbReference type="InterPro" id="IPR029058">
    <property type="entry name" value="AB_hydrolase_fold"/>
</dbReference>
<dbReference type="Proteomes" id="UP000321248">
    <property type="component" value="Unassembled WGS sequence"/>
</dbReference>
<sequence length="272" mass="29354">MSTLHLPAVLKRLMVLPACALLAACVNTGDRNMPIPTRTALAGASPGDTLVIVLPGRWDNVEVMAGAGVVEAVQGAWPEADVLLTSATMAYYTDGRLAERLHEQVVAPARESGYRTVWMMGASMGGLGTLLYEQAYPGQLDGLVLLAPYLGRSRLLREIADAGGIQDWSPGPVPAERNRSNFDRELWRHLQTWLSDPAKGERTWLAYGAEDRLRDAVPVFSPLIPEEQVMERPGGHAWTVWTPAAGEVLSSARQGQAAGSTDDRDGSTRSTP</sequence>
<protein>
    <submittedName>
        <fullName evidence="4">Alpha/beta hydrolase</fullName>
    </submittedName>
</protein>
<organism evidence="4 5">
    <name type="scientific">Alkalisalibacterium limincola</name>
    <dbReference type="NCBI Taxonomy" id="2699169"/>
    <lineage>
        <taxon>Bacteria</taxon>
        <taxon>Pseudomonadati</taxon>
        <taxon>Pseudomonadota</taxon>
        <taxon>Gammaproteobacteria</taxon>
        <taxon>Lysobacterales</taxon>
        <taxon>Lysobacteraceae</taxon>
        <taxon>Alkalisalibacterium</taxon>
    </lineage>
</organism>
<reference evidence="4 5" key="1">
    <citation type="submission" date="2019-08" db="EMBL/GenBank/DDBJ databases">
        <authorList>
            <person name="Karlyshev A.V."/>
        </authorList>
    </citation>
    <scope>NUCLEOTIDE SEQUENCE [LARGE SCALE GENOMIC DNA]</scope>
    <source>
        <strain evidence="4 5">Alg18-2.2</strain>
    </source>
</reference>
<dbReference type="RefSeq" id="WP_147890329.1">
    <property type="nucleotide sequence ID" value="NZ_VRTS01000001.1"/>
</dbReference>
<evidence type="ECO:0000256" key="2">
    <source>
        <dbReference type="SAM" id="SignalP"/>
    </source>
</evidence>
<keyword evidence="4" id="KW-0378">Hydrolase</keyword>
<feature type="compositionally biased region" description="Basic and acidic residues" evidence="1">
    <location>
        <begin position="261"/>
        <end position="272"/>
    </location>
</feature>
<dbReference type="Pfam" id="PF12146">
    <property type="entry name" value="Hydrolase_4"/>
    <property type="match status" value="1"/>
</dbReference>
<keyword evidence="5" id="KW-1185">Reference proteome</keyword>